<comment type="caution">
    <text evidence="1">The sequence shown here is derived from an EMBL/GenBank/DDBJ whole genome shotgun (WGS) entry which is preliminary data.</text>
</comment>
<evidence type="ECO:0000313" key="2">
    <source>
        <dbReference type="Proteomes" id="UP000053558"/>
    </source>
</evidence>
<accession>A0A5M3MVH8</accession>
<dbReference type="Proteomes" id="UP000053558">
    <property type="component" value="Unassembled WGS sequence"/>
</dbReference>
<organism evidence="1 2">
    <name type="scientific">Coniophora puteana (strain RWD-64-598)</name>
    <name type="common">Brown rot fungus</name>
    <dbReference type="NCBI Taxonomy" id="741705"/>
    <lineage>
        <taxon>Eukaryota</taxon>
        <taxon>Fungi</taxon>
        <taxon>Dikarya</taxon>
        <taxon>Basidiomycota</taxon>
        <taxon>Agaricomycotina</taxon>
        <taxon>Agaricomycetes</taxon>
        <taxon>Agaricomycetidae</taxon>
        <taxon>Boletales</taxon>
        <taxon>Coniophorineae</taxon>
        <taxon>Coniophoraceae</taxon>
        <taxon>Coniophora</taxon>
    </lineage>
</organism>
<dbReference type="SUPFAM" id="SSF52047">
    <property type="entry name" value="RNI-like"/>
    <property type="match status" value="1"/>
</dbReference>
<sequence length="448" mass="49711">MSCAGALPLTVQADLSLLWRPLDGLREVFKHIGRVRELQLSDGGQRDETEDLFRGIRTGGSIPNPLETLWLRSEDIAGCTDSRLASAIFQLSTPSLKTLRIDNWALDFRTASHALRKLTNLQLISVSCADYNVLDFMTALAAMGDLQMLTLNRSLPSHQEIIAYDIALPNLTCLDMEDDVLDCNAMLLNFRLSRPLVQFRLHCDYLSHEQELPVLRSMIQQSRMLKESSDGPLFSLAGHLSGLSFGHFSQTQGSVRFELSAQTSVGYHRPTQITGQGWRLPALSVGCSCFVEDAESFLSHILGIVSIHSVSFANFFGFDMPQSCWDILCRELRSVQVLLASGCNADSMARALMPVLGQELPAPKLQRLLLFEVGLDACQSVDVPTLQELIAVRQSRGSWLEVSEVNPRLAIGARGRDWVTLQSQGLDAVWDVVKTLLDVDSVYKSKFL</sequence>
<protein>
    <recommendedName>
        <fullName evidence="3">RNI-like protein</fullName>
    </recommendedName>
</protein>
<dbReference type="InterPro" id="IPR032675">
    <property type="entry name" value="LRR_dom_sf"/>
</dbReference>
<dbReference type="GeneID" id="19210201"/>
<dbReference type="RefSeq" id="XP_007766543.1">
    <property type="nucleotide sequence ID" value="XM_007768353.1"/>
</dbReference>
<keyword evidence="2" id="KW-1185">Reference proteome</keyword>
<dbReference type="Gene3D" id="3.80.10.10">
    <property type="entry name" value="Ribonuclease Inhibitor"/>
    <property type="match status" value="1"/>
</dbReference>
<proteinExistence type="predicted"/>
<reference evidence="2" key="1">
    <citation type="journal article" date="2012" name="Science">
        <title>The Paleozoic origin of enzymatic lignin decomposition reconstructed from 31 fungal genomes.</title>
        <authorList>
            <person name="Floudas D."/>
            <person name="Binder M."/>
            <person name="Riley R."/>
            <person name="Barry K."/>
            <person name="Blanchette R.A."/>
            <person name="Henrissat B."/>
            <person name="Martinez A.T."/>
            <person name="Otillar R."/>
            <person name="Spatafora J.W."/>
            <person name="Yadav J.S."/>
            <person name="Aerts A."/>
            <person name="Benoit I."/>
            <person name="Boyd A."/>
            <person name="Carlson A."/>
            <person name="Copeland A."/>
            <person name="Coutinho P.M."/>
            <person name="de Vries R.P."/>
            <person name="Ferreira P."/>
            <person name="Findley K."/>
            <person name="Foster B."/>
            <person name="Gaskell J."/>
            <person name="Glotzer D."/>
            <person name="Gorecki P."/>
            <person name="Heitman J."/>
            <person name="Hesse C."/>
            <person name="Hori C."/>
            <person name="Igarashi K."/>
            <person name="Jurgens J.A."/>
            <person name="Kallen N."/>
            <person name="Kersten P."/>
            <person name="Kohler A."/>
            <person name="Kuees U."/>
            <person name="Kumar T.K.A."/>
            <person name="Kuo A."/>
            <person name="LaButti K."/>
            <person name="Larrondo L.F."/>
            <person name="Lindquist E."/>
            <person name="Ling A."/>
            <person name="Lombard V."/>
            <person name="Lucas S."/>
            <person name="Lundell T."/>
            <person name="Martin R."/>
            <person name="McLaughlin D.J."/>
            <person name="Morgenstern I."/>
            <person name="Morin E."/>
            <person name="Murat C."/>
            <person name="Nagy L.G."/>
            <person name="Nolan M."/>
            <person name="Ohm R.A."/>
            <person name="Patyshakuliyeva A."/>
            <person name="Rokas A."/>
            <person name="Ruiz-Duenas F.J."/>
            <person name="Sabat G."/>
            <person name="Salamov A."/>
            <person name="Samejima M."/>
            <person name="Schmutz J."/>
            <person name="Slot J.C."/>
            <person name="St John F."/>
            <person name="Stenlid J."/>
            <person name="Sun H."/>
            <person name="Sun S."/>
            <person name="Syed K."/>
            <person name="Tsang A."/>
            <person name="Wiebenga A."/>
            <person name="Young D."/>
            <person name="Pisabarro A."/>
            <person name="Eastwood D.C."/>
            <person name="Martin F."/>
            <person name="Cullen D."/>
            <person name="Grigoriev I.V."/>
            <person name="Hibbett D.S."/>
        </authorList>
    </citation>
    <scope>NUCLEOTIDE SEQUENCE [LARGE SCALE GENOMIC DNA]</scope>
    <source>
        <strain evidence="2">RWD-64-598 SS2</strain>
    </source>
</reference>
<gene>
    <name evidence="1" type="ORF">CONPUDRAFT_81221</name>
</gene>
<evidence type="ECO:0000313" key="1">
    <source>
        <dbReference type="EMBL" id="EIW83172.1"/>
    </source>
</evidence>
<dbReference type="AlphaFoldDB" id="A0A5M3MVH8"/>
<name>A0A5M3MVH8_CONPW</name>
<dbReference type="EMBL" id="JH711576">
    <property type="protein sequence ID" value="EIW83172.1"/>
    <property type="molecule type" value="Genomic_DNA"/>
</dbReference>
<evidence type="ECO:0008006" key="3">
    <source>
        <dbReference type="Google" id="ProtNLM"/>
    </source>
</evidence>
<dbReference type="KEGG" id="cput:CONPUDRAFT_81221"/>